<protein>
    <recommendedName>
        <fullName evidence="1">Antitoxin SocA-like Panacea domain-containing protein</fullName>
    </recommendedName>
</protein>
<sequence>MPNHRVEAIANEFLRRAQEEGRSLTNMQLQKLPYIAHGWGLATQQRRLIESTPFAWPYGPVYPELYQALRRYGPMEVADLIHENDGNAFAPDRGRPVIEELDEAERQLIDAVWNGYKQFDAFTLSNMTHREGTPWTITQEQYGRAPIPDALIQAHYEQLIRERTSAQ</sequence>
<evidence type="ECO:0000259" key="1">
    <source>
        <dbReference type="Pfam" id="PF13274"/>
    </source>
</evidence>
<comment type="caution">
    <text evidence="2">The sequence shown here is derived from an EMBL/GenBank/DDBJ whole genome shotgun (WGS) entry which is preliminary data.</text>
</comment>
<dbReference type="Proteomes" id="UP000032683">
    <property type="component" value="Unassembled WGS sequence"/>
</dbReference>
<evidence type="ECO:0000313" key="3">
    <source>
        <dbReference type="Proteomes" id="UP000032683"/>
    </source>
</evidence>
<feature type="domain" description="Antitoxin SocA-like Panacea" evidence="1">
    <location>
        <begin position="29"/>
        <end position="135"/>
    </location>
</feature>
<reference evidence="2 3" key="1">
    <citation type="submission" date="2012-11" db="EMBL/GenBank/DDBJ databases">
        <title>Whole genome sequence of Gluconacetobacter xylinus NBRC 13693.</title>
        <authorList>
            <person name="Azuma Y."/>
            <person name="Higashiura N."/>
            <person name="Hirakawa H."/>
            <person name="Matsushita K."/>
        </authorList>
    </citation>
    <scope>NUCLEOTIDE SEQUENCE [LARGE SCALE GENOMIC DNA]</scope>
    <source>
        <strain evidence="2 3">NBRC 13693</strain>
    </source>
</reference>
<accession>A0A0D6QDB8</accession>
<dbReference type="AlphaFoldDB" id="A0A0D6QDB8"/>
<dbReference type="Pfam" id="PF13274">
    <property type="entry name" value="SocA_Panacea"/>
    <property type="match status" value="1"/>
</dbReference>
<name>A0A0D6QDB8_KOMXY</name>
<evidence type="ECO:0000313" key="2">
    <source>
        <dbReference type="EMBL" id="GAO00976.1"/>
    </source>
</evidence>
<dbReference type="RefSeq" id="WP_187294225.1">
    <property type="nucleotide sequence ID" value="NZ_BANJ01000077.1"/>
</dbReference>
<gene>
    <name evidence="2" type="ORF">Gxy13693_077_004</name>
</gene>
<proteinExistence type="predicted"/>
<organism evidence="2 3">
    <name type="scientific">Komagataeibacter xylinus NBRC 13693</name>
    <dbReference type="NCBI Taxonomy" id="1234668"/>
    <lineage>
        <taxon>Bacteria</taxon>
        <taxon>Pseudomonadati</taxon>
        <taxon>Pseudomonadota</taxon>
        <taxon>Alphaproteobacteria</taxon>
        <taxon>Acetobacterales</taxon>
        <taxon>Acetobacteraceae</taxon>
        <taxon>Komagataeibacter</taxon>
    </lineage>
</organism>
<dbReference type="InterPro" id="IPR025272">
    <property type="entry name" value="SocA_Panacea"/>
</dbReference>
<dbReference type="EMBL" id="BANJ01000077">
    <property type="protein sequence ID" value="GAO00976.1"/>
    <property type="molecule type" value="Genomic_DNA"/>
</dbReference>